<protein>
    <submittedName>
        <fullName evidence="2">Uncharacterized protein</fullName>
    </submittedName>
</protein>
<evidence type="ECO:0000256" key="1">
    <source>
        <dbReference type="SAM" id="MobiDB-lite"/>
    </source>
</evidence>
<evidence type="ECO:0000313" key="2">
    <source>
        <dbReference type="EMBL" id="EDP33496.1"/>
    </source>
</evidence>
<dbReference type="AlphaFoldDB" id="A8PPJ5"/>
<name>A8PPJ5_BRUMA</name>
<feature type="compositionally biased region" description="Polar residues" evidence="1">
    <location>
        <begin position="19"/>
        <end position="32"/>
    </location>
</feature>
<proteinExistence type="predicted"/>
<organism evidence="2">
    <name type="scientific">Brugia malayi</name>
    <name type="common">Filarial nematode worm</name>
    <dbReference type="NCBI Taxonomy" id="6279"/>
    <lineage>
        <taxon>Eukaryota</taxon>
        <taxon>Metazoa</taxon>
        <taxon>Ecdysozoa</taxon>
        <taxon>Nematoda</taxon>
        <taxon>Chromadorea</taxon>
        <taxon>Rhabditida</taxon>
        <taxon>Spirurina</taxon>
        <taxon>Spiruromorpha</taxon>
        <taxon>Filarioidea</taxon>
        <taxon>Onchocercidae</taxon>
        <taxon>Brugia</taxon>
    </lineage>
</organism>
<sequence>MKPEEQTRGKVQANLREPQLTSFQQMPRTNKSGPLSFHPEYYFTDKRLLRPDCSLVQIVTLRSTFLICSDYDGIS</sequence>
<dbReference type="EMBL" id="DS239393">
    <property type="protein sequence ID" value="EDP33496.1"/>
    <property type="molecule type" value="Genomic_DNA"/>
</dbReference>
<gene>
    <name evidence="2" type="ORF">Bm1_30850</name>
</gene>
<accession>A8PPJ5</accession>
<reference evidence="2" key="1">
    <citation type="journal article" date="2007" name="Science">
        <title>Draft genome of the filarial nematode parasite Brugia malayi.</title>
        <authorList>
            <person name="Ghedin E."/>
            <person name="Wang S."/>
            <person name="Spiro D."/>
            <person name="Caler E."/>
            <person name="Zhao Q."/>
            <person name="Crabtree J."/>
            <person name="Allen J.E."/>
            <person name="Delcher A.L."/>
            <person name="Guiliano D.B."/>
            <person name="Miranda-Saavedra D."/>
            <person name="Angiuoli S.V."/>
            <person name="Creasy T."/>
            <person name="Amedeo P."/>
            <person name="Haas B."/>
            <person name="El-Sayed N.M."/>
            <person name="Wortman J.R."/>
            <person name="Feldblyum T."/>
            <person name="Tallon L."/>
            <person name="Schatz M."/>
            <person name="Shumway M."/>
            <person name="Koo H."/>
            <person name="Salzberg S.L."/>
            <person name="Schobel S."/>
            <person name="Pertea M."/>
            <person name="Pop M."/>
            <person name="White O."/>
            <person name="Barton G.J."/>
            <person name="Carlow C.K."/>
            <person name="Crawford M.J."/>
            <person name="Daub J."/>
            <person name="Dimmic M.W."/>
            <person name="Estes C.F."/>
            <person name="Foster J.M."/>
            <person name="Ganatra M."/>
            <person name="Gregory W.F."/>
            <person name="Johnson N.M."/>
            <person name="Jin J."/>
            <person name="Komuniecki R."/>
            <person name="Korf I."/>
            <person name="Kumar S."/>
            <person name="Laney S."/>
            <person name="Li B.W."/>
            <person name="Li W."/>
            <person name="Lindblom T.H."/>
            <person name="Lustigman S."/>
            <person name="Ma D."/>
            <person name="Maina C.V."/>
            <person name="Martin D.M."/>
            <person name="McCarter J.P."/>
            <person name="McReynolds L."/>
            <person name="Mitreva M."/>
            <person name="Nutman T.B."/>
            <person name="Parkinson J."/>
            <person name="Peregrin-Alvarez J.M."/>
            <person name="Poole C."/>
            <person name="Ren Q."/>
            <person name="Saunders L."/>
            <person name="Sluder A.E."/>
            <person name="Smith K."/>
            <person name="Stanke M."/>
            <person name="Unnasch T.R."/>
            <person name="Ware J."/>
            <person name="Wei A.D."/>
            <person name="Weil G."/>
            <person name="Williams D.J."/>
            <person name="Zhang Y."/>
            <person name="Williams S.A."/>
            <person name="Fraser-Liggett C."/>
            <person name="Slatko B."/>
            <person name="Blaxter M.L."/>
            <person name="Scott A.L."/>
        </authorList>
    </citation>
    <scope>NUCLEOTIDE SEQUENCE [LARGE SCALE GENOMIC DNA]</scope>
</reference>
<feature type="region of interest" description="Disordered" evidence="1">
    <location>
        <begin position="1"/>
        <end position="32"/>
    </location>
</feature>